<evidence type="ECO:0000256" key="2">
    <source>
        <dbReference type="SAM" id="Phobius"/>
    </source>
</evidence>
<feature type="transmembrane region" description="Helical" evidence="2">
    <location>
        <begin position="359"/>
        <end position="379"/>
    </location>
</feature>
<feature type="transmembrane region" description="Helical" evidence="2">
    <location>
        <begin position="56"/>
        <end position="78"/>
    </location>
</feature>
<feature type="transmembrane region" description="Helical" evidence="2">
    <location>
        <begin position="248"/>
        <end position="271"/>
    </location>
</feature>
<reference evidence="5" key="2">
    <citation type="submission" date="2015-01" db="EMBL/GenBank/DDBJ databases">
        <title>Evolutionary Origins and Diversification of the Mycorrhizal Mutualists.</title>
        <authorList>
            <consortium name="DOE Joint Genome Institute"/>
            <consortium name="Mycorrhizal Genomics Consortium"/>
            <person name="Kohler A."/>
            <person name="Kuo A."/>
            <person name="Nagy L.G."/>
            <person name="Floudas D."/>
            <person name="Copeland A."/>
            <person name="Barry K.W."/>
            <person name="Cichocki N."/>
            <person name="Veneault-Fourrey C."/>
            <person name="LaButti K."/>
            <person name="Lindquist E.A."/>
            <person name="Lipzen A."/>
            <person name="Lundell T."/>
            <person name="Morin E."/>
            <person name="Murat C."/>
            <person name="Riley R."/>
            <person name="Ohm R."/>
            <person name="Sun H."/>
            <person name="Tunlid A."/>
            <person name="Henrissat B."/>
            <person name="Grigoriev I.V."/>
            <person name="Hibbett D.S."/>
            <person name="Martin F."/>
        </authorList>
    </citation>
    <scope>NUCLEOTIDE SEQUENCE [LARGE SCALE GENOMIC DNA]</scope>
    <source>
        <strain evidence="5">F 1598</strain>
    </source>
</reference>
<evidence type="ECO:0000313" key="5">
    <source>
        <dbReference type="Proteomes" id="UP000054166"/>
    </source>
</evidence>
<keyword evidence="5" id="KW-1185">Reference proteome</keyword>
<dbReference type="STRING" id="765440.A0A0C3CQC6"/>
<evidence type="ECO:0000259" key="3">
    <source>
        <dbReference type="Pfam" id="PF12051"/>
    </source>
</evidence>
<dbReference type="InterPro" id="IPR022703">
    <property type="entry name" value="DUF3533"/>
</dbReference>
<reference evidence="4 5" key="1">
    <citation type="submission" date="2014-04" db="EMBL/GenBank/DDBJ databases">
        <authorList>
            <consortium name="DOE Joint Genome Institute"/>
            <person name="Kuo A."/>
            <person name="Tarkka M."/>
            <person name="Buscot F."/>
            <person name="Kohler A."/>
            <person name="Nagy L.G."/>
            <person name="Floudas D."/>
            <person name="Copeland A."/>
            <person name="Barry K.W."/>
            <person name="Cichocki N."/>
            <person name="Veneault-Fourrey C."/>
            <person name="LaButti K."/>
            <person name="Lindquist E.A."/>
            <person name="Lipzen A."/>
            <person name="Lundell T."/>
            <person name="Morin E."/>
            <person name="Murat C."/>
            <person name="Sun H."/>
            <person name="Tunlid A."/>
            <person name="Henrissat B."/>
            <person name="Grigoriev I.V."/>
            <person name="Hibbett D.S."/>
            <person name="Martin F."/>
            <person name="Nordberg H.P."/>
            <person name="Cantor M.N."/>
            <person name="Hua S.X."/>
        </authorList>
    </citation>
    <scope>NUCLEOTIDE SEQUENCE [LARGE SCALE GENOMIC DNA]</scope>
    <source>
        <strain evidence="4 5">F 1598</strain>
    </source>
</reference>
<feature type="transmembrane region" description="Helical" evidence="2">
    <location>
        <begin position="292"/>
        <end position="311"/>
    </location>
</feature>
<dbReference type="OrthoDB" id="2140105at2759"/>
<dbReference type="EMBL" id="KN832970">
    <property type="protein sequence ID" value="KIM91852.1"/>
    <property type="molecule type" value="Genomic_DNA"/>
</dbReference>
<dbReference type="GO" id="GO:0016020">
    <property type="term" value="C:membrane"/>
    <property type="evidence" value="ECO:0007669"/>
    <property type="project" value="TreeGrafter"/>
</dbReference>
<sequence>MSLNVENHNLDTTSDLTEHNESAEKKAQDPNTLPFSNGFFDKDPITSKARAEYLKLLVAGTMLVSVAIWAVLSIYWGALWKTEDLIHNLEGWVVDFDGGEVGSAVTQYFAAIHAKDHLSWRVQSADLFPNGPGDLAHAVVEEKCWVAIAINPGATNTLTQAVDTANATYNSTLAVTAFGNEARNENAYSFLIVPNLQQPLQQISQQFANQNAQQLASRTNLQAILSQAPSLVTQPLGYTIDNLRPFDIPVAAAVDFVGLIYLLILSFIIAAQQLNARLQSGIQRRLRMKSLLILRIVAPIITYFWISLMYSALSQAFNVPFNRKFGHSGFLVYWMMSWCGMMALGLALEAALTLLTMKFIPFFLILWIITNVSVCFYPIPVLPSIYRYGYAAPFYNVSNAVRTILFNTRNQVGLNFGVQLAWVGISCLTLPLFQWYVRRQEMAAWRKEHVRGE</sequence>
<dbReference type="Pfam" id="PF12051">
    <property type="entry name" value="DUF3533"/>
    <property type="match status" value="1"/>
</dbReference>
<dbReference type="InParanoid" id="A0A0C3CQC6"/>
<accession>A0A0C3CQC6</accession>
<evidence type="ECO:0000313" key="4">
    <source>
        <dbReference type="EMBL" id="KIM91852.1"/>
    </source>
</evidence>
<feature type="region of interest" description="Disordered" evidence="1">
    <location>
        <begin position="1"/>
        <end position="35"/>
    </location>
</feature>
<gene>
    <name evidence="4" type="ORF">PILCRDRAFT_761064</name>
</gene>
<dbReference type="InterPro" id="IPR053001">
    <property type="entry name" value="MNNG_permease-like"/>
</dbReference>
<dbReference type="HOGENOM" id="CLU_020178_2_1_1"/>
<keyword evidence="2" id="KW-0472">Membrane</keyword>
<organism evidence="4 5">
    <name type="scientific">Piloderma croceum (strain F 1598)</name>
    <dbReference type="NCBI Taxonomy" id="765440"/>
    <lineage>
        <taxon>Eukaryota</taxon>
        <taxon>Fungi</taxon>
        <taxon>Dikarya</taxon>
        <taxon>Basidiomycota</taxon>
        <taxon>Agaricomycotina</taxon>
        <taxon>Agaricomycetes</taxon>
        <taxon>Agaricomycetidae</taxon>
        <taxon>Atheliales</taxon>
        <taxon>Atheliaceae</taxon>
        <taxon>Piloderma</taxon>
    </lineage>
</organism>
<dbReference type="AlphaFoldDB" id="A0A0C3CQC6"/>
<keyword evidence="2" id="KW-0812">Transmembrane</keyword>
<dbReference type="PANTHER" id="PTHR34814">
    <property type="entry name" value="NITROSOGUANIDINE RESISTANCE PROTEIN SNG1"/>
    <property type="match status" value="1"/>
</dbReference>
<protein>
    <recommendedName>
        <fullName evidence="3">DUF3533 domain-containing protein</fullName>
    </recommendedName>
</protein>
<feature type="compositionally biased region" description="Polar residues" evidence="1">
    <location>
        <begin position="1"/>
        <end position="15"/>
    </location>
</feature>
<feature type="transmembrane region" description="Helical" evidence="2">
    <location>
        <begin position="416"/>
        <end position="437"/>
    </location>
</feature>
<dbReference type="PANTHER" id="PTHR34814:SF1">
    <property type="entry name" value="NITROSOGUANIDINE RESISTANCE PROTEIN SNG1"/>
    <property type="match status" value="1"/>
</dbReference>
<feature type="transmembrane region" description="Helical" evidence="2">
    <location>
        <begin position="331"/>
        <end position="352"/>
    </location>
</feature>
<feature type="domain" description="DUF3533" evidence="3">
    <location>
        <begin position="62"/>
        <end position="427"/>
    </location>
</feature>
<proteinExistence type="predicted"/>
<name>A0A0C3CQC6_PILCF</name>
<evidence type="ECO:0000256" key="1">
    <source>
        <dbReference type="SAM" id="MobiDB-lite"/>
    </source>
</evidence>
<feature type="compositionally biased region" description="Basic and acidic residues" evidence="1">
    <location>
        <begin position="16"/>
        <end position="28"/>
    </location>
</feature>
<keyword evidence="2" id="KW-1133">Transmembrane helix</keyword>
<dbReference type="Proteomes" id="UP000054166">
    <property type="component" value="Unassembled WGS sequence"/>
</dbReference>